<dbReference type="EMBL" id="BDSP01000252">
    <property type="protein sequence ID" value="GAX26928.1"/>
    <property type="molecule type" value="Genomic_DNA"/>
</dbReference>
<evidence type="ECO:0000313" key="2">
    <source>
        <dbReference type="Proteomes" id="UP000198406"/>
    </source>
</evidence>
<dbReference type="OrthoDB" id="43033at2759"/>
<dbReference type="AlphaFoldDB" id="A0A1Z5KLW9"/>
<dbReference type="InParanoid" id="A0A1Z5KLW9"/>
<organism evidence="1 2">
    <name type="scientific">Fistulifera solaris</name>
    <name type="common">Oleaginous diatom</name>
    <dbReference type="NCBI Taxonomy" id="1519565"/>
    <lineage>
        <taxon>Eukaryota</taxon>
        <taxon>Sar</taxon>
        <taxon>Stramenopiles</taxon>
        <taxon>Ochrophyta</taxon>
        <taxon>Bacillariophyta</taxon>
        <taxon>Bacillariophyceae</taxon>
        <taxon>Bacillariophycidae</taxon>
        <taxon>Naviculales</taxon>
        <taxon>Naviculaceae</taxon>
        <taxon>Fistulifera</taxon>
    </lineage>
</organism>
<dbReference type="Pfam" id="PF20721">
    <property type="entry name" value="C19orf12"/>
    <property type="match status" value="1"/>
</dbReference>
<dbReference type="Proteomes" id="UP000198406">
    <property type="component" value="Unassembled WGS sequence"/>
</dbReference>
<dbReference type="InterPro" id="IPR033369">
    <property type="entry name" value="C19orf12"/>
</dbReference>
<evidence type="ECO:0000313" key="1">
    <source>
        <dbReference type="EMBL" id="GAX26928.1"/>
    </source>
</evidence>
<gene>
    <name evidence="1" type="ORF">FisN_9Lh229</name>
</gene>
<reference evidence="1 2" key="1">
    <citation type="journal article" date="2015" name="Plant Cell">
        <title>Oil accumulation by the oleaginous diatom Fistulifera solaris as revealed by the genome and transcriptome.</title>
        <authorList>
            <person name="Tanaka T."/>
            <person name="Maeda Y."/>
            <person name="Veluchamy A."/>
            <person name="Tanaka M."/>
            <person name="Abida H."/>
            <person name="Marechal E."/>
            <person name="Bowler C."/>
            <person name="Muto M."/>
            <person name="Sunaga Y."/>
            <person name="Tanaka M."/>
            <person name="Yoshino T."/>
            <person name="Taniguchi T."/>
            <person name="Fukuda Y."/>
            <person name="Nemoto M."/>
            <person name="Matsumoto M."/>
            <person name="Wong P.S."/>
            <person name="Aburatani S."/>
            <person name="Fujibuchi W."/>
        </authorList>
    </citation>
    <scope>NUCLEOTIDE SEQUENCE [LARGE SCALE GENOMIC DNA]</scope>
    <source>
        <strain evidence="1 2">JPCC DA0580</strain>
    </source>
</reference>
<comment type="caution">
    <text evidence="1">The sequence shown here is derived from an EMBL/GenBank/DDBJ whole genome shotgun (WGS) entry which is preliminary data.</text>
</comment>
<protein>
    <submittedName>
        <fullName evidence="1">Uncharacterized protein</fullName>
    </submittedName>
</protein>
<proteinExistence type="predicted"/>
<name>A0A1Z5KLW9_FISSO</name>
<sequence>MDDYPAAEPIPNPTVEFSFHELTEFLQNNQDMRKTGTQSLKQGLMAGGGAVAGGLLFGPVGGLLGGIVGSLAGFFSAGDYDGAVQQILRVNDVHKRQLVEQVYSILKQAGASATNFDSPEAFRATLADFAGQPAVRDQVWRACLSSIDSRVE</sequence>
<keyword evidence="2" id="KW-1185">Reference proteome</keyword>
<accession>A0A1Z5KLW9</accession>